<dbReference type="SUPFAM" id="SSF52540">
    <property type="entry name" value="P-loop containing nucleoside triphosphate hydrolases"/>
    <property type="match status" value="1"/>
</dbReference>
<keyword evidence="1" id="KW-0677">Repeat</keyword>
<dbReference type="Gene3D" id="1.25.40.20">
    <property type="entry name" value="Ankyrin repeat-containing domain"/>
    <property type="match status" value="2"/>
</dbReference>
<sequence>MCLDLYQAETKFACLQSLSFEEIDDRLNDIRESHPNTCNWIFETIQFEQWKNRENIANSNGILWIKGKPGAGKSTLVKFIFLRAKELFPDYIIGSYFFNARGLPLQKSFLGMLRSIVYQFLDQDQQQFDRFIPMFLDKNKKHGTSKNWAWHPGELQRFLLEMLRFKLKPTILFIDALDECHDDEVKETISFLEKLSAAAVASNVVLNICQSSRHYPRYSIRKVTELVLDNRTEHNQAIEKYIEGNLKIEEDSIKTELLEKADGVFMWVILATRMLNDAYNDGRLKATRRKLDQIPSDLDEVFRTILGRDNPHQEQTVLMMQWILFSESTLHQEQIYEAVLAGTDPEALSNQDAIVPEDIEKYIISTGRGLIECVRRKGGTHVRFIHKTATDFLLRNNRLKMLDPSLTSDVIGSSHSRLAACCLAYLETEGFDNSHPESQQVSRDRHPFLSYVNKNLFYHAERAQARGVHQHEFLQKLQAEHLLFQRLKRLHDTDYNSSEYAKYGTDTSLLYVLSLNHCAELTRVLLNDKNFDVDVNARAGYFSNALQAAAAASSFLRDKNENTIRILLDAGADINAKGGRSGTALQAAVTSIHRYAGNFEVRVTSAVVEMLLKAGAEINTECGYYGNPLQAAAAAFGYGQNLPSNRIIRMLLDAGADINAFGGHYGTALQAAAATEGDMFFSGYDEYFPVDTIQLLLDSGAEVNARGGYFGNALQAAAFSAAYTSRNGCSFLSSRYNTSNDLKAVVEKLLENGADINAQGGYYGNALQAAASNAIYYPRIVLQALLDAGANVNAQGGHYNTATQAALAACHSSHSEHQQGFIVQVLDMFLKAGAMDAAESKRTFYQKYEWDIADIELYEQSGWLALVQAREDRRKPPPELSW</sequence>
<dbReference type="InterPro" id="IPR027417">
    <property type="entry name" value="P-loop_NTPase"/>
</dbReference>
<evidence type="ECO:0000313" key="4">
    <source>
        <dbReference type="Proteomes" id="UP000015100"/>
    </source>
</evidence>
<name>S8C8Y6_DACHA</name>
<dbReference type="OrthoDB" id="194358at2759"/>
<dbReference type="OMA" id="IVQIFLE"/>
<keyword evidence="4" id="KW-1185">Reference proteome</keyword>
<dbReference type="EMBL" id="AQGS01000057">
    <property type="protein sequence ID" value="EPS44127.1"/>
    <property type="molecule type" value="Genomic_DNA"/>
</dbReference>
<gene>
    <name evidence="3" type="ORF">H072_1870</name>
</gene>
<protein>
    <recommendedName>
        <fullName evidence="2">Nephrocystin 3-like N-terminal domain-containing protein</fullName>
    </recommendedName>
</protein>
<dbReference type="PANTHER" id="PTHR10039">
    <property type="entry name" value="AMELOGENIN"/>
    <property type="match status" value="1"/>
</dbReference>
<comment type="caution">
    <text evidence="3">The sequence shown here is derived from an EMBL/GenBank/DDBJ whole genome shotgun (WGS) entry which is preliminary data.</text>
</comment>
<dbReference type="Proteomes" id="UP000015100">
    <property type="component" value="Unassembled WGS sequence"/>
</dbReference>
<dbReference type="InterPro" id="IPR002110">
    <property type="entry name" value="Ankyrin_rpt"/>
</dbReference>
<evidence type="ECO:0000259" key="2">
    <source>
        <dbReference type="Pfam" id="PF24883"/>
    </source>
</evidence>
<dbReference type="STRING" id="1284197.S8C8Y6"/>
<organism evidence="3 4">
    <name type="scientific">Dactylellina haptotyla (strain CBS 200.50)</name>
    <name type="common">Nematode-trapping fungus</name>
    <name type="synonym">Monacrosporium haptotylum</name>
    <dbReference type="NCBI Taxonomy" id="1284197"/>
    <lineage>
        <taxon>Eukaryota</taxon>
        <taxon>Fungi</taxon>
        <taxon>Dikarya</taxon>
        <taxon>Ascomycota</taxon>
        <taxon>Pezizomycotina</taxon>
        <taxon>Orbiliomycetes</taxon>
        <taxon>Orbiliales</taxon>
        <taxon>Orbiliaceae</taxon>
        <taxon>Dactylellina</taxon>
    </lineage>
</organism>
<dbReference type="SMART" id="SM00248">
    <property type="entry name" value="ANK"/>
    <property type="match status" value="6"/>
</dbReference>
<accession>S8C8Y6</accession>
<evidence type="ECO:0000256" key="1">
    <source>
        <dbReference type="ARBA" id="ARBA00022737"/>
    </source>
</evidence>
<dbReference type="InterPro" id="IPR036770">
    <property type="entry name" value="Ankyrin_rpt-contain_sf"/>
</dbReference>
<dbReference type="HOGENOM" id="CLU_000288_34_14_1"/>
<dbReference type="PANTHER" id="PTHR10039:SF5">
    <property type="entry name" value="NACHT DOMAIN-CONTAINING PROTEIN"/>
    <property type="match status" value="1"/>
</dbReference>
<dbReference type="Gene3D" id="3.40.50.300">
    <property type="entry name" value="P-loop containing nucleotide triphosphate hydrolases"/>
    <property type="match status" value="1"/>
</dbReference>
<reference evidence="3 4" key="1">
    <citation type="journal article" date="2013" name="PLoS Genet.">
        <title>Genomic mechanisms accounting for the adaptation to parasitism in nematode-trapping fungi.</title>
        <authorList>
            <person name="Meerupati T."/>
            <person name="Andersson K.M."/>
            <person name="Friman E."/>
            <person name="Kumar D."/>
            <person name="Tunlid A."/>
            <person name="Ahren D."/>
        </authorList>
    </citation>
    <scope>NUCLEOTIDE SEQUENCE [LARGE SCALE GENOMIC DNA]</scope>
    <source>
        <strain evidence="3 4">CBS 200.50</strain>
    </source>
</reference>
<feature type="domain" description="Nephrocystin 3-like N-terminal" evidence="2">
    <location>
        <begin position="36"/>
        <end position="213"/>
    </location>
</feature>
<evidence type="ECO:0000313" key="3">
    <source>
        <dbReference type="EMBL" id="EPS44127.1"/>
    </source>
</evidence>
<dbReference type="AlphaFoldDB" id="S8C8Y6"/>
<dbReference type="SUPFAM" id="SSF48403">
    <property type="entry name" value="Ankyrin repeat"/>
    <property type="match status" value="1"/>
</dbReference>
<dbReference type="Pfam" id="PF24883">
    <property type="entry name" value="NPHP3_N"/>
    <property type="match status" value="1"/>
</dbReference>
<proteinExistence type="predicted"/>
<dbReference type="InterPro" id="IPR056884">
    <property type="entry name" value="NPHP3-like_N"/>
</dbReference>
<dbReference type="eggNOG" id="KOG4177">
    <property type="taxonomic scope" value="Eukaryota"/>
</dbReference>
<reference evidence="4" key="2">
    <citation type="submission" date="2013-04" db="EMBL/GenBank/DDBJ databases">
        <title>Genomic mechanisms accounting for the adaptation to parasitism in nematode-trapping fungi.</title>
        <authorList>
            <person name="Ahren D.G."/>
        </authorList>
    </citation>
    <scope>NUCLEOTIDE SEQUENCE [LARGE SCALE GENOMIC DNA]</scope>
    <source>
        <strain evidence="4">CBS 200.50</strain>
    </source>
</reference>